<protein>
    <recommendedName>
        <fullName evidence="6">Ion-translocating oxidoreductase complex subunit G</fullName>
        <ecNumber evidence="6">7.-.-.-</ecNumber>
    </recommendedName>
    <alternativeName>
        <fullName evidence="6">Rnf electron transport complex subunit G</fullName>
    </alternativeName>
</protein>
<gene>
    <name evidence="6" type="primary">rnfG</name>
    <name evidence="8" type="ORF">NM961_19300</name>
</gene>
<name>A0ABT1QX65_9GAMM</name>
<evidence type="ECO:0000256" key="2">
    <source>
        <dbReference type="ARBA" id="ARBA00022553"/>
    </source>
</evidence>
<dbReference type="RefSeq" id="WP_255916054.1">
    <property type="nucleotide sequence ID" value="NZ_JANFQO010000022.1"/>
</dbReference>
<keyword evidence="6" id="KW-0812">Transmembrane</keyword>
<dbReference type="NCBIfam" id="TIGR01947">
    <property type="entry name" value="rnfG"/>
    <property type="match status" value="1"/>
</dbReference>
<keyword evidence="3 6" id="KW-0285">Flavoprotein</keyword>
<keyword evidence="6" id="KW-0472">Membrane</keyword>
<evidence type="ECO:0000259" key="7">
    <source>
        <dbReference type="SMART" id="SM00900"/>
    </source>
</evidence>
<dbReference type="InterPro" id="IPR010209">
    <property type="entry name" value="Ion_transpt_RnfG/RsxG"/>
</dbReference>
<keyword evidence="6" id="KW-0997">Cell inner membrane</keyword>
<reference evidence="8" key="1">
    <citation type="submission" date="2022-07" db="EMBL/GenBank/DDBJ databases">
        <title>Tahibacter sp., a new gammaproteobacterium isolated from the silt sample collected at pig farm.</title>
        <authorList>
            <person name="Chen H."/>
        </authorList>
    </citation>
    <scope>NUCLEOTIDE SEQUENCE</scope>
    <source>
        <strain evidence="8">P2K</strain>
    </source>
</reference>
<feature type="domain" description="FMN-binding" evidence="7">
    <location>
        <begin position="97"/>
        <end position="189"/>
    </location>
</feature>
<evidence type="ECO:0000313" key="8">
    <source>
        <dbReference type="EMBL" id="MCQ4166865.1"/>
    </source>
</evidence>
<comment type="function">
    <text evidence="6">Part of a membrane-bound complex that couples electron transfer with translocation of ions across the membrane.</text>
</comment>
<evidence type="ECO:0000256" key="4">
    <source>
        <dbReference type="ARBA" id="ARBA00022643"/>
    </source>
</evidence>
<keyword evidence="9" id="KW-1185">Reference proteome</keyword>
<dbReference type="HAMAP" id="MF_00479">
    <property type="entry name" value="RsxG_RnfG"/>
    <property type="match status" value="1"/>
</dbReference>
<dbReference type="InterPro" id="IPR007329">
    <property type="entry name" value="FMN-bd"/>
</dbReference>
<evidence type="ECO:0000256" key="6">
    <source>
        <dbReference type="HAMAP-Rule" id="MF_00479"/>
    </source>
</evidence>
<comment type="subunit">
    <text evidence="6">The complex is composed of six subunits: RnfA, RnfB, RnfC, RnfD, RnfE and RnfG.</text>
</comment>
<evidence type="ECO:0000313" key="9">
    <source>
        <dbReference type="Proteomes" id="UP001165498"/>
    </source>
</evidence>
<feature type="modified residue" description="FMN phosphoryl threonine" evidence="6">
    <location>
        <position position="172"/>
    </location>
</feature>
<comment type="caution">
    <text evidence="8">The sequence shown here is derived from an EMBL/GenBank/DDBJ whole genome shotgun (WGS) entry which is preliminary data.</text>
</comment>
<accession>A0ABT1QX65</accession>
<dbReference type="PANTHER" id="PTHR36118">
    <property type="entry name" value="ION-TRANSLOCATING OXIDOREDUCTASE COMPLEX SUBUNIT G"/>
    <property type="match status" value="1"/>
</dbReference>
<keyword evidence="4 6" id="KW-0288">FMN</keyword>
<evidence type="ECO:0000256" key="5">
    <source>
        <dbReference type="ARBA" id="ARBA00022982"/>
    </source>
</evidence>
<dbReference type="EC" id="7.-.-.-" evidence="6"/>
<comment type="cofactor">
    <cofactor evidence="6">
        <name>FMN</name>
        <dbReference type="ChEBI" id="CHEBI:58210"/>
    </cofactor>
</comment>
<keyword evidence="1 6" id="KW-0813">Transport</keyword>
<dbReference type="PANTHER" id="PTHR36118:SF1">
    <property type="entry name" value="ION-TRANSLOCATING OXIDOREDUCTASE COMPLEX SUBUNIT G"/>
    <property type="match status" value="1"/>
</dbReference>
<dbReference type="PIRSF" id="PIRSF006091">
    <property type="entry name" value="E_trnsport_RnfG"/>
    <property type="match status" value="1"/>
</dbReference>
<organism evidence="8 9">
    <name type="scientific">Tahibacter harae</name>
    <dbReference type="NCBI Taxonomy" id="2963937"/>
    <lineage>
        <taxon>Bacteria</taxon>
        <taxon>Pseudomonadati</taxon>
        <taxon>Pseudomonadota</taxon>
        <taxon>Gammaproteobacteria</taxon>
        <taxon>Lysobacterales</taxon>
        <taxon>Rhodanobacteraceae</taxon>
        <taxon>Tahibacter</taxon>
    </lineage>
</organism>
<keyword evidence="6" id="KW-1003">Cell membrane</keyword>
<evidence type="ECO:0000256" key="1">
    <source>
        <dbReference type="ARBA" id="ARBA00022448"/>
    </source>
</evidence>
<comment type="subcellular location">
    <subcellularLocation>
        <location evidence="6">Cell inner membrane</location>
        <topology evidence="6">Single-pass membrane protein</topology>
    </subcellularLocation>
</comment>
<dbReference type="Proteomes" id="UP001165498">
    <property type="component" value="Unassembled WGS sequence"/>
</dbReference>
<sequence>MTEPRRPLHYLVLSAVCALALLAAALYSHGRIARARHQLALDALAGVLPRDSYDNDPLRDRILLTHPALGSAAPLPLLRARRGGAPAALVVEAVAQGYAGPIRLHVGIARDGRVLGVRVLSQQETPGLGDAFQRDGGYWLGRFDGRSLQDPVPEGWRLRRDGGEFDQFAGATVTPRAIVLRLRDVLQAYAQDGEQWFAQPAQP</sequence>
<keyword evidence="6" id="KW-1278">Translocase</keyword>
<dbReference type="EMBL" id="JANFQO010000022">
    <property type="protein sequence ID" value="MCQ4166865.1"/>
    <property type="molecule type" value="Genomic_DNA"/>
</dbReference>
<keyword evidence="5 6" id="KW-0249">Electron transport</keyword>
<keyword evidence="2 6" id="KW-0597">Phosphoprotein</keyword>
<dbReference type="SMART" id="SM00900">
    <property type="entry name" value="FMN_bind"/>
    <property type="match status" value="1"/>
</dbReference>
<dbReference type="Pfam" id="PF04205">
    <property type="entry name" value="FMN_bind"/>
    <property type="match status" value="1"/>
</dbReference>
<evidence type="ECO:0000256" key="3">
    <source>
        <dbReference type="ARBA" id="ARBA00022630"/>
    </source>
</evidence>
<keyword evidence="6" id="KW-1133">Transmembrane helix</keyword>
<comment type="similarity">
    <text evidence="6">Belongs to the RnfG family.</text>
</comment>
<proteinExistence type="inferred from homology"/>